<dbReference type="EC" id="2.7.7.7" evidence="1"/>
<name>A0A140NJQ4_PROSM</name>
<dbReference type="PANTHER" id="PTHR11669">
    <property type="entry name" value="REPLICATION FACTOR C / DNA POLYMERASE III GAMMA-TAU SUBUNIT"/>
    <property type="match status" value="1"/>
</dbReference>
<dbReference type="FunFam" id="3.40.50.300:FF:000890">
    <property type="entry name" value="DNA polymerase III subunit delta"/>
    <property type="match status" value="1"/>
</dbReference>
<dbReference type="Gene3D" id="3.40.50.300">
    <property type="entry name" value="P-loop containing nucleotide triphosphate hydrolases"/>
    <property type="match status" value="1"/>
</dbReference>
<protein>
    <recommendedName>
        <fullName evidence="2">DNA polymerase III subunit delta'</fullName>
        <ecNumber evidence="1">2.7.7.7</ecNumber>
    </recommendedName>
</protein>
<evidence type="ECO:0000256" key="4">
    <source>
        <dbReference type="ARBA" id="ARBA00022695"/>
    </source>
</evidence>
<dbReference type="GO" id="GO:0008408">
    <property type="term" value="F:3'-5' exonuclease activity"/>
    <property type="evidence" value="ECO:0007669"/>
    <property type="project" value="InterPro"/>
</dbReference>
<evidence type="ECO:0000313" key="10">
    <source>
        <dbReference type="EMBL" id="AFH92222.1"/>
    </source>
</evidence>
<evidence type="ECO:0000256" key="6">
    <source>
        <dbReference type="ARBA" id="ARBA00022932"/>
    </source>
</evidence>
<dbReference type="PANTHER" id="PTHR11669:SF8">
    <property type="entry name" value="DNA POLYMERASE III SUBUNIT DELTA"/>
    <property type="match status" value="1"/>
</dbReference>
<feature type="domain" description="DNA polymerase III subunit delta' AAA+ ATPase lid" evidence="9">
    <location>
        <begin position="167"/>
        <end position="207"/>
    </location>
</feature>
<keyword evidence="4 10" id="KW-0548">Nucleotidyltransferase</keyword>
<dbReference type="InterPro" id="IPR008921">
    <property type="entry name" value="DNA_pol3_clamp-load_cplx_C"/>
</dbReference>
<dbReference type="GeneID" id="93518939"/>
<dbReference type="SUPFAM" id="SSF52540">
    <property type="entry name" value="P-loop containing nucleoside triphosphate hydrolases"/>
    <property type="match status" value="1"/>
</dbReference>
<accession>A0A140NJQ4</accession>
<dbReference type="OrthoDB" id="9811073at2"/>
<reference evidence="10 11" key="1">
    <citation type="journal article" date="2012" name="J. Bacteriol.">
        <title>Complete Genome Sequence of Providencia stuartii Clinical Isolate MRSN 2154.</title>
        <authorList>
            <person name="Clifford R.J."/>
            <person name="Hang J."/>
            <person name="Riley M.C."/>
            <person name="Onmus-Leone F."/>
            <person name="Kuschner R.A."/>
            <person name="Lesho E.P."/>
            <person name="Waterman P.E."/>
        </authorList>
    </citation>
    <scope>NUCLEOTIDE SEQUENCE [LARGE SCALE GENOMIC DNA]</scope>
    <source>
        <strain evidence="10 11">MRSN 2154</strain>
    </source>
</reference>
<dbReference type="RefSeq" id="WP_014656173.1">
    <property type="nucleotide sequence ID" value="NC_017731.1"/>
</dbReference>
<evidence type="ECO:0000256" key="5">
    <source>
        <dbReference type="ARBA" id="ARBA00022705"/>
    </source>
</evidence>
<organism evidence="10 11">
    <name type="scientific">Providencia stuartii (strain MRSN 2154)</name>
    <dbReference type="NCBI Taxonomy" id="1157951"/>
    <lineage>
        <taxon>Bacteria</taxon>
        <taxon>Pseudomonadati</taxon>
        <taxon>Pseudomonadota</taxon>
        <taxon>Gammaproteobacteria</taxon>
        <taxon>Enterobacterales</taxon>
        <taxon>Morganellaceae</taxon>
        <taxon>Providencia</taxon>
    </lineage>
</organism>
<dbReference type="InterPro" id="IPR004622">
    <property type="entry name" value="DNA_pol_HolB"/>
</dbReference>
<dbReference type="AlphaFoldDB" id="A0A140NJQ4"/>
<comment type="catalytic activity">
    <reaction evidence="7">
        <text>DNA(n) + a 2'-deoxyribonucleoside 5'-triphosphate = DNA(n+1) + diphosphate</text>
        <dbReference type="Rhea" id="RHEA:22508"/>
        <dbReference type="Rhea" id="RHEA-COMP:17339"/>
        <dbReference type="Rhea" id="RHEA-COMP:17340"/>
        <dbReference type="ChEBI" id="CHEBI:33019"/>
        <dbReference type="ChEBI" id="CHEBI:61560"/>
        <dbReference type="ChEBI" id="CHEBI:173112"/>
        <dbReference type="EC" id="2.7.7.7"/>
    </reaction>
</comment>
<keyword evidence="6" id="KW-0239">DNA-directed DNA polymerase</keyword>
<evidence type="ECO:0000313" key="11">
    <source>
        <dbReference type="Proteomes" id="UP000005012"/>
    </source>
</evidence>
<dbReference type="EMBL" id="CP003488">
    <property type="protein sequence ID" value="AFH92222.1"/>
    <property type="molecule type" value="Genomic_DNA"/>
</dbReference>
<evidence type="ECO:0000259" key="9">
    <source>
        <dbReference type="Pfam" id="PF21500"/>
    </source>
</evidence>
<dbReference type="GO" id="GO:0006261">
    <property type="term" value="P:DNA-templated DNA replication"/>
    <property type="evidence" value="ECO:0007669"/>
    <property type="project" value="TreeGrafter"/>
</dbReference>
<dbReference type="Gene3D" id="1.20.272.10">
    <property type="match status" value="1"/>
</dbReference>
<evidence type="ECO:0000256" key="7">
    <source>
        <dbReference type="ARBA" id="ARBA00049244"/>
    </source>
</evidence>
<dbReference type="PATRIC" id="fig|1157951.4.peg.327"/>
<reference evidence="11" key="2">
    <citation type="submission" date="2012-04" db="EMBL/GenBank/DDBJ databases">
        <title>Complete genome sequence of Providencia stuartii clinical isolate MRSN 2154.</title>
        <authorList>
            <person name="Clifford R.J."/>
            <person name="Hang J."/>
            <person name="Riley M.C."/>
            <person name="Onmus-Leone F."/>
            <person name="Kuschner R.A."/>
            <person name="Lesho E.P."/>
            <person name="Waterman P.E."/>
        </authorList>
    </citation>
    <scope>NUCLEOTIDE SEQUENCE [LARGE SCALE GENOMIC DNA]</scope>
    <source>
        <strain evidence="11">MRSN 2154</strain>
    </source>
</reference>
<dbReference type="Proteomes" id="UP000005012">
    <property type="component" value="Chromosome"/>
</dbReference>
<keyword evidence="3 10" id="KW-0808">Transferase</keyword>
<evidence type="ECO:0000256" key="2">
    <source>
        <dbReference type="ARBA" id="ARBA00014363"/>
    </source>
</evidence>
<dbReference type="Pfam" id="PF13177">
    <property type="entry name" value="DNA_pol3_delta2"/>
    <property type="match status" value="1"/>
</dbReference>
<sequence length="330" mass="37190">MNWYPWLNETYRQLITSYQQGRGHHALLLHSLPGNGVEALCYGISRWLICQNTDGLKSCGQCHSCQLMLAGTHPDYHVLEPEKGKTTVSVEAVRKLTETLSSHAQQNGAKVAYIPRTEALTDAAANALLKTLEEPTKQTYFLLGCEKRENLLATLRSRCLYTFLSPPESQIAWYWLQKQIVGVNYNDALTALKLCQGAPVAAMSLLQPEHWQQRSVLCQKLAHGIQHNDMLSLLPAIHHDKAIESMGWLLGLLADSMKLQQHAAQFCLNQDQLPLVSVLASRMTNTQLFEVYEAWQNCRHQLMTVPALNQELLLTNQLLQWEALIVTPTP</sequence>
<dbReference type="InterPro" id="IPR015199">
    <property type="entry name" value="DNA_pol_III_delta_C"/>
</dbReference>
<evidence type="ECO:0000259" key="8">
    <source>
        <dbReference type="Pfam" id="PF09115"/>
    </source>
</evidence>
<dbReference type="InterPro" id="IPR027417">
    <property type="entry name" value="P-loop_NTPase"/>
</dbReference>
<dbReference type="InterPro" id="IPR050238">
    <property type="entry name" value="DNA_Rep/Repair_Clamp_Loader"/>
</dbReference>
<proteinExistence type="predicted"/>
<dbReference type="Pfam" id="PF09115">
    <property type="entry name" value="DNApol3-delta_C"/>
    <property type="match status" value="1"/>
</dbReference>
<dbReference type="GO" id="GO:0009360">
    <property type="term" value="C:DNA polymerase III complex"/>
    <property type="evidence" value="ECO:0007669"/>
    <property type="project" value="InterPro"/>
</dbReference>
<keyword evidence="5" id="KW-0235">DNA replication</keyword>
<evidence type="ECO:0000256" key="3">
    <source>
        <dbReference type="ARBA" id="ARBA00022679"/>
    </source>
</evidence>
<dbReference type="Pfam" id="PF21500">
    <property type="entry name" value="HolB_lid"/>
    <property type="match status" value="1"/>
</dbReference>
<dbReference type="HOGENOM" id="CLU_006229_4_3_6"/>
<dbReference type="GO" id="GO:0003677">
    <property type="term" value="F:DNA binding"/>
    <property type="evidence" value="ECO:0007669"/>
    <property type="project" value="InterPro"/>
</dbReference>
<dbReference type="InterPro" id="IPR048731">
    <property type="entry name" value="HolB_lid-gammaproteobact"/>
</dbReference>
<dbReference type="SUPFAM" id="SSF48019">
    <property type="entry name" value="post-AAA+ oligomerization domain-like"/>
    <property type="match status" value="1"/>
</dbReference>
<dbReference type="KEGG" id="psi:S70_01630"/>
<dbReference type="GO" id="GO:0003887">
    <property type="term" value="F:DNA-directed DNA polymerase activity"/>
    <property type="evidence" value="ECO:0007669"/>
    <property type="project" value="UniProtKB-KW"/>
</dbReference>
<dbReference type="NCBIfam" id="TIGR00678">
    <property type="entry name" value="holB"/>
    <property type="match status" value="1"/>
</dbReference>
<evidence type="ECO:0000256" key="1">
    <source>
        <dbReference type="ARBA" id="ARBA00012417"/>
    </source>
</evidence>
<gene>
    <name evidence="10" type="ordered locus">S70_01630</name>
</gene>
<feature type="domain" description="DNA polymerase III delta subunit C-terminal" evidence="8">
    <location>
        <begin position="209"/>
        <end position="322"/>
    </location>
</feature>